<dbReference type="Proteomes" id="UP001199044">
    <property type="component" value="Unassembled WGS sequence"/>
</dbReference>
<dbReference type="EMBL" id="JAIWIU010000092">
    <property type="protein sequence ID" value="MCA2017169.1"/>
    <property type="molecule type" value="Genomic_DNA"/>
</dbReference>
<evidence type="ECO:0000313" key="3">
    <source>
        <dbReference type="Proteomes" id="UP001199044"/>
    </source>
</evidence>
<proteinExistence type="predicted"/>
<dbReference type="Pfam" id="PF09832">
    <property type="entry name" value="DUF2059"/>
    <property type="match status" value="1"/>
</dbReference>
<organism evidence="2 3">
    <name type="scientific">Vibrio tritonius</name>
    <dbReference type="NCBI Taxonomy" id="1435069"/>
    <lineage>
        <taxon>Bacteria</taxon>
        <taxon>Pseudomonadati</taxon>
        <taxon>Pseudomonadota</taxon>
        <taxon>Gammaproteobacteria</taxon>
        <taxon>Vibrionales</taxon>
        <taxon>Vibrionaceae</taxon>
        <taxon>Vibrio</taxon>
    </lineage>
</organism>
<comment type="caution">
    <text evidence="2">The sequence shown here is derived from an EMBL/GenBank/DDBJ whole genome shotgun (WGS) entry which is preliminary data.</text>
</comment>
<reference evidence="3" key="1">
    <citation type="submission" date="2023-07" db="EMBL/GenBank/DDBJ databases">
        <title>Molecular identification of indigenous halophilic bacteria isolated from red sea cost, biodegradation of synthetic dyes and assessment of degraded metabolite toxicity.</title>
        <authorList>
            <person name="Chaieb K."/>
            <person name="Altayb H.N."/>
        </authorList>
    </citation>
    <scope>NUCLEOTIDE SEQUENCE [LARGE SCALE GENOMIC DNA]</scope>
    <source>
        <strain evidence="3">K20</strain>
    </source>
</reference>
<accession>A0ABS7YSG0</accession>
<gene>
    <name evidence="2" type="ORF">LDJ79_13665</name>
</gene>
<feature type="domain" description="DUF2059" evidence="1">
    <location>
        <begin position="102"/>
        <end position="155"/>
    </location>
</feature>
<evidence type="ECO:0000313" key="2">
    <source>
        <dbReference type="EMBL" id="MCA2017169.1"/>
    </source>
</evidence>
<protein>
    <submittedName>
        <fullName evidence="2">DUF2059 domain-containing protein</fullName>
    </submittedName>
</protein>
<dbReference type="RefSeq" id="WP_225250965.1">
    <property type="nucleotide sequence ID" value="NZ_JAIWIU010000092.1"/>
</dbReference>
<evidence type="ECO:0000259" key="1">
    <source>
        <dbReference type="Pfam" id="PF09832"/>
    </source>
</evidence>
<keyword evidence="3" id="KW-1185">Reference proteome</keyword>
<name>A0ABS7YSG0_9VIBR</name>
<sequence length="181" mass="21144">MNIVLSVITILISILFSEVSVAENEREHYAREYVNIMKFNEYFDEYLKQCRASMENMTPEMMVESNPNYFYGIMPGSYYWPEAVQIFKSYYKEACNYMSTSEFLDIYVSEYSKSLSVNELKAAIEFYQTDTGKKLRDTSVSANAAFQLAANKMQAINLQKVTETFTKRLEELGIRYRVNPK</sequence>
<dbReference type="InterPro" id="IPR018637">
    <property type="entry name" value="DUF2059"/>
</dbReference>